<keyword evidence="5 7" id="KW-1133">Transmembrane helix</keyword>
<sequence length="421" mass="48946">MKLQVSLDRKIQSLYPLALASILVLGTARLVFDSLKSNDSYVFKLYGRHERQRTPKAVVVSPEDRIDESRCNVFEGKWVWDNVSYPLYAEQSCPYLVKQVTCQRNGRPDSVYKNWRWQPNGCNLPRFDALKLLQILRGKRLMFVGDSVQRSQFESLVCMVQSILPQGKKSLERVPPRKIFKIQEFDASIEYYWAPFIVESISDHATNHTVLKRLVKLDSIAKHGKHWEGVDFLVFESYVWWRYKPTINATYGPYGHTDDVQEYNVTTAYRLALNTWANWIETTINPQTQKVFFMSMSPTHLWSWEWKPGSNENCFNESYPIQGSPSYWGSGSSLEIMDIIQDVLGGLKVNVTFLNITQLSEFRKDAHTTIYGERKGKLLTKEQRSNPKKFADCIHWCLPGVPDTWNEILYAYLLKTHQNLS</sequence>
<dbReference type="InterPro" id="IPR026057">
    <property type="entry name" value="TBL_C"/>
</dbReference>
<dbReference type="EMBL" id="JXTC01000024">
    <property type="protein sequence ID" value="PON98410.1"/>
    <property type="molecule type" value="Genomic_DNA"/>
</dbReference>
<feature type="domain" description="Trichome birefringence-like C-terminal" evidence="8">
    <location>
        <begin position="124"/>
        <end position="411"/>
    </location>
</feature>
<keyword evidence="6 7" id="KW-0472">Membrane</keyword>
<evidence type="ECO:0000313" key="11">
    <source>
        <dbReference type="Proteomes" id="UP000237000"/>
    </source>
</evidence>
<dbReference type="Pfam" id="PF14416">
    <property type="entry name" value="PMR5N"/>
    <property type="match status" value="1"/>
</dbReference>
<dbReference type="InParanoid" id="A0A2P5FKT9"/>
<dbReference type="GO" id="GO:0005794">
    <property type="term" value="C:Golgi apparatus"/>
    <property type="evidence" value="ECO:0007669"/>
    <property type="project" value="TreeGrafter"/>
</dbReference>
<feature type="transmembrane region" description="Helical" evidence="7">
    <location>
        <begin position="12"/>
        <end position="32"/>
    </location>
</feature>
<evidence type="ECO:0000256" key="4">
    <source>
        <dbReference type="ARBA" id="ARBA00022968"/>
    </source>
</evidence>
<keyword evidence="3 7" id="KW-0812">Transmembrane</keyword>
<gene>
    <name evidence="10" type="ORF">TorRG33x02_056440</name>
</gene>
<accession>A0A2P5FKT9</accession>
<dbReference type="STRING" id="63057.A0A2P5FKT9"/>
<dbReference type="GO" id="GO:0016413">
    <property type="term" value="F:O-acetyltransferase activity"/>
    <property type="evidence" value="ECO:0007669"/>
    <property type="project" value="InterPro"/>
</dbReference>
<dbReference type="PANTHER" id="PTHR32285">
    <property type="entry name" value="PROTEIN TRICHOME BIREFRINGENCE-LIKE 9-RELATED"/>
    <property type="match status" value="1"/>
</dbReference>
<dbReference type="InterPro" id="IPR029962">
    <property type="entry name" value="TBL"/>
</dbReference>
<comment type="similarity">
    <text evidence="2">Belongs to the PC-esterase family. TBL subfamily.</text>
</comment>
<dbReference type="Pfam" id="PF13839">
    <property type="entry name" value="PC-Esterase"/>
    <property type="match status" value="1"/>
</dbReference>
<evidence type="ECO:0000256" key="3">
    <source>
        <dbReference type="ARBA" id="ARBA00022692"/>
    </source>
</evidence>
<keyword evidence="4" id="KW-0735">Signal-anchor</keyword>
<feature type="domain" description="Trichome birefringence-like N-terminal" evidence="9">
    <location>
        <begin position="70"/>
        <end position="123"/>
    </location>
</feature>
<organism evidence="10 11">
    <name type="scientific">Trema orientale</name>
    <name type="common">Charcoal tree</name>
    <name type="synonym">Celtis orientalis</name>
    <dbReference type="NCBI Taxonomy" id="63057"/>
    <lineage>
        <taxon>Eukaryota</taxon>
        <taxon>Viridiplantae</taxon>
        <taxon>Streptophyta</taxon>
        <taxon>Embryophyta</taxon>
        <taxon>Tracheophyta</taxon>
        <taxon>Spermatophyta</taxon>
        <taxon>Magnoliopsida</taxon>
        <taxon>eudicotyledons</taxon>
        <taxon>Gunneridae</taxon>
        <taxon>Pentapetalae</taxon>
        <taxon>rosids</taxon>
        <taxon>fabids</taxon>
        <taxon>Rosales</taxon>
        <taxon>Cannabaceae</taxon>
        <taxon>Trema</taxon>
    </lineage>
</organism>
<evidence type="ECO:0000256" key="7">
    <source>
        <dbReference type="SAM" id="Phobius"/>
    </source>
</evidence>
<dbReference type="Proteomes" id="UP000237000">
    <property type="component" value="Unassembled WGS sequence"/>
</dbReference>
<comment type="caution">
    <text evidence="10">The sequence shown here is derived from an EMBL/GenBank/DDBJ whole genome shotgun (WGS) entry which is preliminary data.</text>
</comment>
<evidence type="ECO:0000256" key="6">
    <source>
        <dbReference type="ARBA" id="ARBA00023136"/>
    </source>
</evidence>
<proteinExistence type="inferred from homology"/>
<dbReference type="PANTHER" id="PTHR32285:SF217">
    <property type="entry name" value="PROTEIN TRICHOME BIREFRINGENCE-LIKE 31"/>
    <property type="match status" value="1"/>
</dbReference>
<dbReference type="OrthoDB" id="630188at2759"/>
<comment type="subcellular location">
    <subcellularLocation>
        <location evidence="1">Membrane</location>
        <topology evidence="1">Single-pass membrane protein</topology>
    </subcellularLocation>
</comment>
<evidence type="ECO:0000259" key="8">
    <source>
        <dbReference type="Pfam" id="PF13839"/>
    </source>
</evidence>
<protein>
    <submittedName>
        <fullName evidence="10">Trichome birefringence-like family</fullName>
    </submittedName>
</protein>
<evidence type="ECO:0000256" key="2">
    <source>
        <dbReference type="ARBA" id="ARBA00007727"/>
    </source>
</evidence>
<dbReference type="GO" id="GO:0016020">
    <property type="term" value="C:membrane"/>
    <property type="evidence" value="ECO:0007669"/>
    <property type="project" value="UniProtKB-SubCell"/>
</dbReference>
<evidence type="ECO:0000256" key="1">
    <source>
        <dbReference type="ARBA" id="ARBA00004167"/>
    </source>
</evidence>
<dbReference type="AlphaFoldDB" id="A0A2P5FKT9"/>
<dbReference type="InterPro" id="IPR025846">
    <property type="entry name" value="TBL_N"/>
</dbReference>
<evidence type="ECO:0000256" key="5">
    <source>
        <dbReference type="ARBA" id="ARBA00022989"/>
    </source>
</evidence>
<evidence type="ECO:0000259" key="9">
    <source>
        <dbReference type="Pfam" id="PF14416"/>
    </source>
</evidence>
<evidence type="ECO:0000313" key="10">
    <source>
        <dbReference type="EMBL" id="PON98410.1"/>
    </source>
</evidence>
<keyword evidence="11" id="KW-1185">Reference proteome</keyword>
<reference evidence="11" key="1">
    <citation type="submission" date="2016-06" db="EMBL/GenBank/DDBJ databases">
        <title>Parallel loss of symbiosis genes in relatives of nitrogen-fixing non-legume Parasponia.</title>
        <authorList>
            <person name="Van Velzen R."/>
            <person name="Holmer R."/>
            <person name="Bu F."/>
            <person name="Rutten L."/>
            <person name="Van Zeijl A."/>
            <person name="Liu W."/>
            <person name="Santuari L."/>
            <person name="Cao Q."/>
            <person name="Sharma T."/>
            <person name="Shen D."/>
            <person name="Roswanjaya Y."/>
            <person name="Wardhani T."/>
            <person name="Kalhor M.S."/>
            <person name="Jansen J."/>
            <person name="Van den Hoogen J."/>
            <person name="Gungor B."/>
            <person name="Hartog M."/>
            <person name="Hontelez J."/>
            <person name="Verver J."/>
            <person name="Yang W.-C."/>
            <person name="Schijlen E."/>
            <person name="Repin R."/>
            <person name="Schilthuizen M."/>
            <person name="Schranz E."/>
            <person name="Heidstra R."/>
            <person name="Miyata K."/>
            <person name="Fedorova E."/>
            <person name="Kohlen W."/>
            <person name="Bisseling T."/>
            <person name="Smit S."/>
            <person name="Geurts R."/>
        </authorList>
    </citation>
    <scope>NUCLEOTIDE SEQUENCE [LARGE SCALE GENOMIC DNA]</scope>
    <source>
        <strain evidence="11">cv. RG33-2</strain>
    </source>
</reference>
<name>A0A2P5FKT9_TREOI</name>
<dbReference type="FunCoup" id="A0A2P5FKT9">
    <property type="interactions" value="7"/>
</dbReference>